<evidence type="ECO:0000256" key="1">
    <source>
        <dbReference type="SAM" id="MobiDB-lite"/>
    </source>
</evidence>
<name>A0A7W3NW10_STRMR</name>
<evidence type="ECO:0000313" key="3">
    <source>
        <dbReference type="Proteomes" id="UP000577386"/>
    </source>
</evidence>
<feature type="region of interest" description="Disordered" evidence="1">
    <location>
        <begin position="99"/>
        <end position="128"/>
    </location>
</feature>
<comment type="caution">
    <text evidence="2">The sequence shown here is derived from an EMBL/GenBank/DDBJ whole genome shotgun (WGS) entry which is preliminary data.</text>
</comment>
<evidence type="ECO:0000313" key="2">
    <source>
        <dbReference type="EMBL" id="MBA9057761.1"/>
    </source>
</evidence>
<dbReference type="GeneID" id="93978212"/>
<accession>A0A7W3NW10</accession>
<dbReference type="RefSeq" id="WP_233534250.1">
    <property type="nucleotide sequence ID" value="NZ_BAAAHW010000039.1"/>
</dbReference>
<protein>
    <submittedName>
        <fullName evidence="2">Uncharacterized protein</fullName>
    </submittedName>
</protein>
<sequence length="128" mass="14302">MTYLDQEAVAALRAARLVVVNAKWRLREEQALERLARVRGLACTPLFPGHPVIQVVAYDGRFLGRVRRHDDGHRARWIAVPAHTARELGAYRTLHGAARALSRRSGHGRHRVTDHPGEAPQPSPLPMS</sequence>
<gene>
    <name evidence="2" type="ORF">HDA42_006939</name>
</gene>
<feature type="compositionally biased region" description="Basic residues" evidence="1">
    <location>
        <begin position="101"/>
        <end position="110"/>
    </location>
</feature>
<proteinExistence type="predicted"/>
<reference evidence="2 3" key="1">
    <citation type="submission" date="2020-08" db="EMBL/GenBank/DDBJ databases">
        <title>Sequencing the genomes of 1000 actinobacteria strains.</title>
        <authorList>
            <person name="Klenk H.-P."/>
        </authorList>
    </citation>
    <scope>NUCLEOTIDE SEQUENCE [LARGE SCALE GENOMIC DNA]</scope>
    <source>
        <strain evidence="2 3">DSM 41827</strain>
    </source>
</reference>
<feature type="compositionally biased region" description="Pro residues" evidence="1">
    <location>
        <begin position="119"/>
        <end position="128"/>
    </location>
</feature>
<dbReference type="AlphaFoldDB" id="A0A7W3NW10"/>
<dbReference type="EMBL" id="JACJIJ010000002">
    <property type="protein sequence ID" value="MBA9057761.1"/>
    <property type="molecule type" value="Genomic_DNA"/>
</dbReference>
<dbReference type="Proteomes" id="UP000577386">
    <property type="component" value="Unassembled WGS sequence"/>
</dbReference>
<organism evidence="2 3">
    <name type="scientific">Streptomyces murinus</name>
    <dbReference type="NCBI Taxonomy" id="33900"/>
    <lineage>
        <taxon>Bacteria</taxon>
        <taxon>Bacillati</taxon>
        <taxon>Actinomycetota</taxon>
        <taxon>Actinomycetes</taxon>
        <taxon>Kitasatosporales</taxon>
        <taxon>Streptomycetaceae</taxon>
        <taxon>Streptomyces</taxon>
    </lineage>
</organism>
<keyword evidence="3" id="KW-1185">Reference proteome</keyword>